<evidence type="ECO:0000256" key="6">
    <source>
        <dbReference type="ARBA" id="ARBA00022840"/>
    </source>
</evidence>
<dbReference type="InterPro" id="IPR002314">
    <property type="entry name" value="aa-tRNA-synt_IIb"/>
</dbReference>
<accession>A0A350HAI0</accession>
<dbReference type="Pfam" id="PF00587">
    <property type="entry name" value="tRNA-synt_2b"/>
    <property type="match status" value="1"/>
</dbReference>
<gene>
    <name evidence="10" type="primary">proS</name>
    <name evidence="12" type="ORF">DCW38_05120</name>
</gene>
<evidence type="ECO:0000256" key="5">
    <source>
        <dbReference type="ARBA" id="ARBA00022741"/>
    </source>
</evidence>
<evidence type="ECO:0000313" key="12">
    <source>
        <dbReference type="EMBL" id="HAV92546.1"/>
    </source>
</evidence>
<dbReference type="PANTHER" id="PTHR42753:SF2">
    <property type="entry name" value="PROLINE--TRNA LIGASE"/>
    <property type="match status" value="1"/>
</dbReference>
<keyword evidence="4 10" id="KW-0436">Ligase</keyword>
<comment type="function">
    <text evidence="10">Catalyzes the attachment of proline to tRNA(Pro) in a two-step reaction: proline is first activated by ATP to form Pro-AMP and then transferred to the acceptor end of tRNA(Pro). As ProRS can inadvertently accommodate and process non-cognate amino acids such as alanine and cysteine, to avoid such errors it has two additional distinct editing activities against alanine. One activity is designated as 'pretransfer' editing and involves the tRNA(Pro)-independent hydrolysis of activated Ala-AMP. The other activity is designated 'posttransfer' editing and involves deacylation of mischarged Ala-tRNA(Pro). The misacylated Cys-tRNA(Pro) is not edited by ProRS.</text>
</comment>
<evidence type="ECO:0000256" key="9">
    <source>
        <dbReference type="ARBA" id="ARBA00047671"/>
    </source>
</evidence>
<dbReference type="Gene3D" id="3.40.50.800">
    <property type="entry name" value="Anticodon-binding domain"/>
    <property type="match status" value="1"/>
</dbReference>
<comment type="subcellular location">
    <subcellularLocation>
        <location evidence="1 10">Cytoplasm</location>
    </subcellularLocation>
</comment>
<keyword evidence="7 10" id="KW-0648">Protein biosynthesis</keyword>
<dbReference type="Pfam" id="PF03129">
    <property type="entry name" value="HGTP_anticodon"/>
    <property type="match status" value="1"/>
</dbReference>
<dbReference type="InterPro" id="IPR004154">
    <property type="entry name" value="Anticodon-bd"/>
</dbReference>
<keyword evidence="5 10" id="KW-0547">Nucleotide-binding</keyword>
<evidence type="ECO:0000256" key="3">
    <source>
        <dbReference type="ARBA" id="ARBA00022490"/>
    </source>
</evidence>
<dbReference type="InterPro" id="IPR004500">
    <property type="entry name" value="Pro-tRNA-synth_IIa_bac-type"/>
</dbReference>
<evidence type="ECO:0000256" key="4">
    <source>
        <dbReference type="ARBA" id="ARBA00022598"/>
    </source>
</evidence>
<dbReference type="InterPro" id="IPR050062">
    <property type="entry name" value="Pro-tRNA_synthetase"/>
</dbReference>
<dbReference type="SUPFAM" id="SSF55826">
    <property type="entry name" value="YbaK/ProRS associated domain"/>
    <property type="match status" value="1"/>
</dbReference>
<keyword evidence="8 10" id="KW-0030">Aminoacyl-tRNA synthetase</keyword>
<evidence type="ECO:0000256" key="10">
    <source>
        <dbReference type="HAMAP-Rule" id="MF_01569"/>
    </source>
</evidence>
<comment type="subunit">
    <text evidence="2 10">Homodimer.</text>
</comment>
<dbReference type="CDD" id="cd00861">
    <property type="entry name" value="ProRS_anticodon_short"/>
    <property type="match status" value="1"/>
</dbReference>
<keyword evidence="6 10" id="KW-0067">ATP-binding</keyword>
<dbReference type="CDD" id="cd00779">
    <property type="entry name" value="ProRS_core_prok"/>
    <property type="match status" value="1"/>
</dbReference>
<comment type="domain">
    <text evidence="10">Consists of three domains: the N-terminal catalytic domain, the editing domain and the C-terminal anticodon-binding domain.</text>
</comment>
<dbReference type="InterPro" id="IPR033730">
    <property type="entry name" value="ProRS_core_prok"/>
</dbReference>
<dbReference type="InterPro" id="IPR002316">
    <property type="entry name" value="Pro-tRNA-ligase_IIa"/>
</dbReference>
<evidence type="ECO:0000256" key="1">
    <source>
        <dbReference type="ARBA" id="ARBA00004496"/>
    </source>
</evidence>
<feature type="domain" description="Aminoacyl-transfer RNA synthetases class-II family profile" evidence="11">
    <location>
        <begin position="33"/>
        <end position="472"/>
    </location>
</feature>
<dbReference type="InterPro" id="IPR023717">
    <property type="entry name" value="Pro-tRNA-Synthase_IIa_type1"/>
</dbReference>
<dbReference type="InterPro" id="IPR045864">
    <property type="entry name" value="aa-tRNA-synth_II/BPL/LPL"/>
</dbReference>
<dbReference type="GO" id="GO:0006433">
    <property type="term" value="P:prolyl-tRNA aminoacylation"/>
    <property type="evidence" value="ECO:0007669"/>
    <property type="project" value="UniProtKB-UniRule"/>
</dbReference>
<dbReference type="Pfam" id="PF04073">
    <property type="entry name" value="tRNA_edit"/>
    <property type="match status" value="1"/>
</dbReference>
<dbReference type="NCBIfam" id="NF006625">
    <property type="entry name" value="PRK09194.1"/>
    <property type="match status" value="1"/>
</dbReference>
<comment type="catalytic activity">
    <reaction evidence="9 10">
        <text>tRNA(Pro) + L-proline + ATP = L-prolyl-tRNA(Pro) + AMP + diphosphate</text>
        <dbReference type="Rhea" id="RHEA:14305"/>
        <dbReference type="Rhea" id="RHEA-COMP:9700"/>
        <dbReference type="Rhea" id="RHEA-COMP:9702"/>
        <dbReference type="ChEBI" id="CHEBI:30616"/>
        <dbReference type="ChEBI" id="CHEBI:33019"/>
        <dbReference type="ChEBI" id="CHEBI:60039"/>
        <dbReference type="ChEBI" id="CHEBI:78442"/>
        <dbReference type="ChEBI" id="CHEBI:78532"/>
        <dbReference type="ChEBI" id="CHEBI:456215"/>
        <dbReference type="EC" id="6.1.1.15"/>
    </reaction>
</comment>
<organism evidence="12 13">
    <name type="scientific">candidate division WOR-3 bacterium</name>
    <dbReference type="NCBI Taxonomy" id="2052148"/>
    <lineage>
        <taxon>Bacteria</taxon>
        <taxon>Bacteria division WOR-3</taxon>
    </lineage>
</organism>
<dbReference type="HAMAP" id="MF_01569">
    <property type="entry name" value="Pro_tRNA_synth_type1"/>
    <property type="match status" value="1"/>
</dbReference>
<evidence type="ECO:0000256" key="8">
    <source>
        <dbReference type="ARBA" id="ARBA00023146"/>
    </source>
</evidence>
<dbReference type="EMBL" id="DMZY01000151">
    <property type="protein sequence ID" value="HAV92546.1"/>
    <property type="molecule type" value="Genomic_DNA"/>
</dbReference>
<keyword evidence="3 10" id="KW-0963">Cytoplasm</keyword>
<dbReference type="GO" id="GO:0005829">
    <property type="term" value="C:cytosol"/>
    <property type="evidence" value="ECO:0007669"/>
    <property type="project" value="TreeGrafter"/>
</dbReference>
<dbReference type="SUPFAM" id="SSF52954">
    <property type="entry name" value="Class II aaRS ABD-related"/>
    <property type="match status" value="1"/>
</dbReference>
<sequence length="569" mass="64583">MELSKILFATLKEVPKDAEVISHKLMLRAGYIRQTASGIYSYLPFGLKLIENVRKIIKEEMDRIGAQELLLPILTPKEIWTESNRWKDFGDNMFRVKDRKGREFALSPTHEEIITDLARREIKSYKELPQIWYQIQIKFRDEPRPRSGLLRVRQFEMKDSYSLDTDFEKLNIAYEKHRSAYNRIFKRCGLEFSVVNASSGLMGGKKSEEFMAFSENGEDNIIVCSSCKAASNSEVARCRLDYNDGKSSPLKEVHTPVEGTIESISSFMNIEKSSLMKSILFIVESNPVFALIPGDREIDENKLSLIWGEKFRYANEEEIEKHLSAPKGYISPVGKSIKTFADHSLNNRVNLVSGANKKDYHFTGIDVARDLESIEFADLIKINDKDKCPDCGGELRVAKTIEIGHIFQLGTKYSEPMQALFLDSDGSRKPIVMGSYGIGLGRVASTIAEQYNDKDGLKWPMSVAPFKVIVIPLNTSEENQMTAARKLYEGLKAFDALLDDRDISPGVKFKDSDLVGIPVKVIFGRSFASENKVEIQLRKDNSKLLVSLEDAEETIKKIIKEEMEKYNAV</sequence>
<dbReference type="Gene3D" id="3.30.930.10">
    <property type="entry name" value="Bira Bifunctional Protein, Domain 2"/>
    <property type="match status" value="2"/>
</dbReference>
<dbReference type="Proteomes" id="UP000264062">
    <property type="component" value="Unassembled WGS sequence"/>
</dbReference>
<reference evidence="12 13" key="1">
    <citation type="journal article" date="2018" name="Nat. Biotechnol.">
        <title>A standardized bacterial taxonomy based on genome phylogeny substantially revises the tree of life.</title>
        <authorList>
            <person name="Parks D.H."/>
            <person name="Chuvochina M."/>
            <person name="Waite D.W."/>
            <person name="Rinke C."/>
            <person name="Skarshewski A."/>
            <person name="Chaumeil P.A."/>
            <person name="Hugenholtz P."/>
        </authorList>
    </citation>
    <scope>NUCLEOTIDE SEQUENCE [LARGE SCALE GENOMIC DNA]</scope>
    <source>
        <strain evidence="12">UBA9956</strain>
    </source>
</reference>
<dbReference type="AlphaFoldDB" id="A0A350HAI0"/>
<dbReference type="GO" id="GO:0004827">
    <property type="term" value="F:proline-tRNA ligase activity"/>
    <property type="evidence" value="ECO:0007669"/>
    <property type="project" value="UniProtKB-UniRule"/>
</dbReference>
<dbReference type="InterPro" id="IPR044140">
    <property type="entry name" value="ProRS_anticodon_short"/>
</dbReference>
<dbReference type="GO" id="GO:0005524">
    <property type="term" value="F:ATP binding"/>
    <property type="evidence" value="ECO:0007669"/>
    <property type="project" value="UniProtKB-UniRule"/>
</dbReference>
<dbReference type="InterPro" id="IPR007214">
    <property type="entry name" value="YbaK/aa-tRNA-synth-assoc-dom"/>
</dbReference>
<dbReference type="PANTHER" id="PTHR42753">
    <property type="entry name" value="MITOCHONDRIAL RIBOSOME PROTEIN L39/PROLYL-TRNA LIGASE FAMILY MEMBER"/>
    <property type="match status" value="1"/>
</dbReference>
<comment type="similarity">
    <text evidence="10">Belongs to the class-II aminoacyl-tRNA synthetase family. ProS type 1 subfamily.</text>
</comment>
<dbReference type="NCBIfam" id="TIGR00409">
    <property type="entry name" value="proS_fam_II"/>
    <property type="match status" value="1"/>
</dbReference>
<evidence type="ECO:0000256" key="2">
    <source>
        <dbReference type="ARBA" id="ARBA00011738"/>
    </source>
</evidence>
<comment type="caution">
    <text evidence="12">The sequence shown here is derived from an EMBL/GenBank/DDBJ whole genome shotgun (WGS) entry which is preliminary data.</text>
</comment>
<dbReference type="GO" id="GO:0002161">
    <property type="term" value="F:aminoacyl-tRNA deacylase activity"/>
    <property type="evidence" value="ECO:0007669"/>
    <property type="project" value="InterPro"/>
</dbReference>
<dbReference type="PRINTS" id="PR01046">
    <property type="entry name" value="TRNASYNTHPRO"/>
</dbReference>
<evidence type="ECO:0000259" key="11">
    <source>
        <dbReference type="PROSITE" id="PS50862"/>
    </source>
</evidence>
<dbReference type="InterPro" id="IPR036754">
    <property type="entry name" value="YbaK/aa-tRNA-synt-asso_dom_sf"/>
</dbReference>
<protein>
    <recommendedName>
        <fullName evidence="10">Proline--tRNA ligase</fullName>
        <ecNumber evidence="10">6.1.1.15</ecNumber>
    </recommendedName>
    <alternativeName>
        <fullName evidence="10">Prolyl-tRNA synthetase</fullName>
        <shortName evidence="10">ProRS</shortName>
    </alternativeName>
</protein>
<dbReference type="EC" id="6.1.1.15" evidence="10"/>
<proteinExistence type="inferred from homology"/>
<name>A0A350HAI0_UNCW3</name>
<dbReference type="CDD" id="cd04334">
    <property type="entry name" value="ProRS-INS"/>
    <property type="match status" value="1"/>
</dbReference>
<dbReference type="SUPFAM" id="SSF55681">
    <property type="entry name" value="Class II aaRS and biotin synthetases"/>
    <property type="match status" value="1"/>
</dbReference>
<dbReference type="InterPro" id="IPR036621">
    <property type="entry name" value="Anticodon-bd_dom_sf"/>
</dbReference>
<evidence type="ECO:0000256" key="7">
    <source>
        <dbReference type="ARBA" id="ARBA00022917"/>
    </source>
</evidence>
<dbReference type="InterPro" id="IPR006195">
    <property type="entry name" value="aa-tRNA-synth_II"/>
</dbReference>
<dbReference type="PROSITE" id="PS50862">
    <property type="entry name" value="AA_TRNA_LIGASE_II"/>
    <property type="match status" value="1"/>
</dbReference>
<evidence type="ECO:0000313" key="13">
    <source>
        <dbReference type="Proteomes" id="UP000264062"/>
    </source>
</evidence>